<feature type="domain" description="ABC transmembrane type-1" evidence="8">
    <location>
        <begin position="70"/>
        <end position="259"/>
    </location>
</feature>
<feature type="transmembrane region" description="Helical" evidence="7">
    <location>
        <begin position="180"/>
        <end position="202"/>
    </location>
</feature>
<dbReference type="SUPFAM" id="SSF161098">
    <property type="entry name" value="MetI-like"/>
    <property type="match status" value="1"/>
</dbReference>
<evidence type="ECO:0000256" key="3">
    <source>
        <dbReference type="ARBA" id="ARBA00022475"/>
    </source>
</evidence>
<feature type="transmembrane region" description="Helical" evidence="7">
    <location>
        <begin position="74"/>
        <end position="98"/>
    </location>
</feature>
<comment type="caution">
    <text evidence="9">The sequence shown here is derived from an EMBL/GenBank/DDBJ whole genome shotgun (WGS) entry which is preliminary data.</text>
</comment>
<gene>
    <name evidence="9" type="ORF">ACFOPQ_15115</name>
</gene>
<reference evidence="10" key="1">
    <citation type="journal article" date="2019" name="Int. J. Syst. Evol. Microbiol.">
        <title>The Global Catalogue of Microorganisms (GCM) 10K type strain sequencing project: providing services to taxonomists for standard genome sequencing and annotation.</title>
        <authorList>
            <consortium name="The Broad Institute Genomics Platform"/>
            <consortium name="The Broad Institute Genome Sequencing Center for Infectious Disease"/>
            <person name="Wu L."/>
            <person name="Ma J."/>
        </authorList>
    </citation>
    <scope>NUCLEOTIDE SEQUENCE [LARGE SCALE GENOMIC DNA]</scope>
    <source>
        <strain evidence="10">CCTCC AB 2013263</strain>
    </source>
</reference>
<evidence type="ECO:0000256" key="6">
    <source>
        <dbReference type="ARBA" id="ARBA00023136"/>
    </source>
</evidence>
<feature type="transmembrane region" description="Helical" evidence="7">
    <location>
        <begin position="138"/>
        <end position="159"/>
    </location>
</feature>
<evidence type="ECO:0000259" key="8">
    <source>
        <dbReference type="PROSITE" id="PS50928"/>
    </source>
</evidence>
<dbReference type="Proteomes" id="UP001595748">
    <property type="component" value="Unassembled WGS sequence"/>
</dbReference>
<dbReference type="PROSITE" id="PS50928">
    <property type="entry name" value="ABC_TM1"/>
    <property type="match status" value="1"/>
</dbReference>
<keyword evidence="2 7" id="KW-0813">Transport</keyword>
<proteinExistence type="inferred from homology"/>
<accession>A0ABV8ACZ8</accession>
<evidence type="ECO:0000256" key="5">
    <source>
        <dbReference type="ARBA" id="ARBA00022989"/>
    </source>
</evidence>
<keyword evidence="4 7" id="KW-0812">Transmembrane</keyword>
<keyword evidence="10" id="KW-1185">Reference proteome</keyword>
<dbReference type="InterPro" id="IPR035906">
    <property type="entry name" value="MetI-like_sf"/>
</dbReference>
<feature type="transmembrane region" description="Helical" evidence="7">
    <location>
        <begin position="105"/>
        <end position="126"/>
    </location>
</feature>
<evidence type="ECO:0000256" key="4">
    <source>
        <dbReference type="ARBA" id="ARBA00022692"/>
    </source>
</evidence>
<keyword evidence="6 7" id="KW-0472">Membrane</keyword>
<name>A0ABV8ACZ8_9DEIO</name>
<protein>
    <submittedName>
        <fullName evidence="9">Carbohydrate ABC transporter permease</fullName>
    </submittedName>
</protein>
<dbReference type="Pfam" id="PF00528">
    <property type="entry name" value="BPD_transp_1"/>
    <property type="match status" value="1"/>
</dbReference>
<sequence length="274" mass="30434">MKSIRFLLGLLLTALVLGPLMMMVWLSLNPDEANITAIIGTARAFFPSGFSLQNYREIISDPYQPFLRYLFNTLFIAVCLIGTGVMVNSAAAFALAWGHGKYRQWVLALIIAVFVIPGEGLTIPLILMVSRWGWLDSYQVQIVPFIASAFSIFLFYQFFSKLPAELIEAARIDGASLFTTYLRIGLPLSKPVIATTAILGFLDVWNSYLWPSMVTRGVEFRPLSVAMAAYFGNQQSYWGNVTAFAVLMALPVIIVFLIFQRWFVASVVGSGVKG</sequence>
<keyword evidence="3" id="KW-1003">Cell membrane</keyword>
<dbReference type="RefSeq" id="WP_380079645.1">
    <property type="nucleotide sequence ID" value="NZ_JBHRZF010000172.1"/>
</dbReference>
<organism evidence="9 10">
    <name type="scientific">Deinococcus antarcticus</name>
    <dbReference type="NCBI Taxonomy" id="1298767"/>
    <lineage>
        <taxon>Bacteria</taxon>
        <taxon>Thermotogati</taxon>
        <taxon>Deinococcota</taxon>
        <taxon>Deinococci</taxon>
        <taxon>Deinococcales</taxon>
        <taxon>Deinococcaceae</taxon>
        <taxon>Deinococcus</taxon>
    </lineage>
</organism>
<evidence type="ECO:0000256" key="2">
    <source>
        <dbReference type="ARBA" id="ARBA00022448"/>
    </source>
</evidence>
<dbReference type="CDD" id="cd06261">
    <property type="entry name" value="TM_PBP2"/>
    <property type="match status" value="1"/>
</dbReference>
<keyword evidence="5 7" id="KW-1133">Transmembrane helix</keyword>
<dbReference type="EMBL" id="JBHRZF010000172">
    <property type="protein sequence ID" value="MFC3862097.1"/>
    <property type="molecule type" value="Genomic_DNA"/>
</dbReference>
<dbReference type="Gene3D" id="1.10.3720.10">
    <property type="entry name" value="MetI-like"/>
    <property type="match status" value="1"/>
</dbReference>
<feature type="transmembrane region" description="Helical" evidence="7">
    <location>
        <begin position="237"/>
        <end position="259"/>
    </location>
</feature>
<comment type="subcellular location">
    <subcellularLocation>
        <location evidence="1 7">Cell membrane</location>
        <topology evidence="1 7">Multi-pass membrane protein</topology>
    </subcellularLocation>
</comment>
<evidence type="ECO:0000313" key="9">
    <source>
        <dbReference type="EMBL" id="MFC3862097.1"/>
    </source>
</evidence>
<evidence type="ECO:0000256" key="7">
    <source>
        <dbReference type="RuleBase" id="RU363032"/>
    </source>
</evidence>
<dbReference type="PANTHER" id="PTHR43744">
    <property type="entry name" value="ABC TRANSPORTER PERMEASE PROTEIN MG189-RELATED-RELATED"/>
    <property type="match status" value="1"/>
</dbReference>
<comment type="similarity">
    <text evidence="7">Belongs to the binding-protein-dependent transport system permease family.</text>
</comment>
<dbReference type="PANTHER" id="PTHR43744:SF12">
    <property type="entry name" value="ABC TRANSPORTER PERMEASE PROTEIN MG189-RELATED"/>
    <property type="match status" value="1"/>
</dbReference>
<evidence type="ECO:0000313" key="10">
    <source>
        <dbReference type="Proteomes" id="UP001595748"/>
    </source>
</evidence>
<dbReference type="InterPro" id="IPR000515">
    <property type="entry name" value="MetI-like"/>
</dbReference>
<evidence type="ECO:0000256" key="1">
    <source>
        <dbReference type="ARBA" id="ARBA00004651"/>
    </source>
</evidence>